<name>A0A1H4Q0J9_9FLAO</name>
<feature type="coiled-coil region" evidence="1">
    <location>
        <begin position="559"/>
        <end position="658"/>
    </location>
</feature>
<evidence type="ECO:0000256" key="2">
    <source>
        <dbReference type="SAM" id="MobiDB-lite"/>
    </source>
</evidence>
<dbReference type="EMBL" id="FNTB01000001">
    <property type="protein sequence ID" value="SEC13129.1"/>
    <property type="molecule type" value="Genomic_DNA"/>
</dbReference>
<feature type="compositionally biased region" description="Basic and acidic residues" evidence="2">
    <location>
        <begin position="1"/>
        <end position="18"/>
    </location>
</feature>
<accession>A0A1H4Q0J9</accession>
<feature type="compositionally biased region" description="Polar residues" evidence="2">
    <location>
        <begin position="33"/>
        <end position="52"/>
    </location>
</feature>
<protein>
    <recommendedName>
        <fullName evidence="5">DUF349 domain-containing protein</fullName>
    </recommendedName>
</protein>
<dbReference type="AlphaFoldDB" id="A0A1H4Q0J9"/>
<keyword evidence="1" id="KW-0175">Coiled coil</keyword>
<evidence type="ECO:0000313" key="3">
    <source>
        <dbReference type="EMBL" id="SEC13129.1"/>
    </source>
</evidence>
<dbReference type="OrthoDB" id="5422202at2"/>
<dbReference type="InterPro" id="IPR007139">
    <property type="entry name" value="DUF349"/>
</dbReference>
<evidence type="ECO:0000256" key="1">
    <source>
        <dbReference type="SAM" id="Coils"/>
    </source>
</evidence>
<feature type="compositionally biased region" description="Acidic residues" evidence="2">
    <location>
        <begin position="57"/>
        <end position="73"/>
    </location>
</feature>
<evidence type="ECO:0000313" key="4">
    <source>
        <dbReference type="Proteomes" id="UP000183038"/>
    </source>
</evidence>
<dbReference type="RefSeq" id="WP_074673020.1">
    <property type="nucleotide sequence ID" value="NZ_FNTB01000001.1"/>
</dbReference>
<feature type="region of interest" description="Disordered" evidence="2">
    <location>
        <begin position="1"/>
        <end position="77"/>
    </location>
</feature>
<dbReference type="Pfam" id="PF03993">
    <property type="entry name" value="DUF349"/>
    <property type="match status" value="5"/>
</dbReference>
<sequence length="672" mass="79441">MSEDKQQKLQENSTEEKTTAQAIESKVEEPVDDSTNSTAQPEENVPESNESAVETDVMNEIDDSNAEDAEDSDTEKRHEIPMPDYHEMNMENLVGELQRLVKNEKVQAIRKHVDNIKDEFNQKFDEFIEEKKEEFIANGGNEIDFRYNSVDKRQFNEVYTEYREKRNQYYKSLEKSHKENLAYRLDLIEQLKALVNVEEDINTTYNNFKDIQAKWRHAGPIPRADYNNVWKTYHHHIEIFYDFLNINRDLRDLDFKHNLEEKSKIVARAEELAKEPDLNRAFRELQVLHKIWKEDLGPVGKDHREEIWDRFSAATKIIHERRQDYFKNLDKVKEDNLERKHAIIAEINTLTENVSNNHGKLQQQIKKLEELREAFFTAGQVPQKVNSKTWNSFKAAVREFNQHKNAFYKNLKKEQQENLDKKRALLEIAISLKDSEDWDATTSEMKRIQGQWKKIGHVPRKYSDKLWKEFKTACNHYFDRLNALKNDAFKEEEANLKQKEALMDRLKSFELSGDKSKDLADIKKFSEEWKGYGRVPFKKKNINQKFDKIIDALYQKCGVSKQESELLKYGNKIQQLADNDNQERAIQNERTFIRKKIDESKDEIRQLENNLQFFSNASESNPLVQDVIKRVNQHKESLAAWKAKLKKLNILKNNLLKEDDEGESVDEAQIDE</sequence>
<gene>
    <name evidence="3" type="ORF">SAMN05192540_2439</name>
</gene>
<evidence type="ECO:0008006" key="5">
    <source>
        <dbReference type="Google" id="ProtNLM"/>
    </source>
</evidence>
<proteinExistence type="predicted"/>
<organism evidence="3 4">
    <name type="scientific">Maribacter dokdonensis</name>
    <dbReference type="NCBI Taxonomy" id="320912"/>
    <lineage>
        <taxon>Bacteria</taxon>
        <taxon>Pseudomonadati</taxon>
        <taxon>Bacteroidota</taxon>
        <taxon>Flavobacteriia</taxon>
        <taxon>Flavobacteriales</taxon>
        <taxon>Flavobacteriaceae</taxon>
        <taxon>Maribacter</taxon>
    </lineage>
</organism>
<reference evidence="3 4" key="1">
    <citation type="submission" date="2016-10" db="EMBL/GenBank/DDBJ databases">
        <authorList>
            <person name="de Groot N.N."/>
        </authorList>
    </citation>
    <scope>NUCLEOTIDE SEQUENCE [LARGE SCALE GENOMIC DNA]</scope>
    <source>
        <strain evidence="3 4">MAR_2009_71</strain>
    </source>
</reference>
<dbReference type="Proteomes" id="UP000183038">
    <property type="component" value="Unassembled WGS sequence"/>
</dbReference>